<comment type="caution">
    <text evidence="1">The sequence shown here is derived from an EMBL/GenBank/DDBJ whole genome shotgun (WGS) entry which is preliminary data.</text>
</comment>
<organism evidence="1 2">
    <name type="scientific">Clonostachys byssicola</name>
    <dbReference type="NCBI Taxonomy" id="160290"/>
    <lineage>
        <taxon>Eukaryota</taxon>
        <taxon>Fungi</taxon>
        <taxon>Dikarya</taxon>
        <taxon>Ascomycota</taxon>
        <taxon>Pezizomycotina</taxon>
        <taxon>Sordariomycetes</taxon>
        <taxon>Hypocreomycetidae</taxon>
        <taxon>Hypocreales</taxon>
        <taxon>Bionectriaceae</taxon>
        <taxon>Clonostachys</taxon>
    </lineage>
</organism>
<gene>
    <name evidence="1" type="ORF">CBYS24578_00010592</name>
</gene>
<proteinExistence type="predicted"/>
<protein>
    <submittedName>
        <fullName evidence="1">Uncharacterized protein</fullName>
    </submittedName>
</protein>
<evidence type="ECO:0000313" key="2">
    <source>
        <dbReference type="Proteomes" id="UP000754883"/>
    </source>
</evidence>
<dbReference type="AlphaFoldDB" id="A0A9N9UGE3"/>
<keyword evidence="2" id="KW-1185">Reference proteome</keyword>
<name>A0A9N9UGE3_9HYPO</name>
<dbReference type="Proteomes" id="UP000754883">
    <property type="component" value="Unassembled WGS sequence"/>
</dbReference>
<reference evidence="1 2" key="2">
    <citation type="submission" date="2021-10" db="EMBL/GenBank/DDBJ databases">
        <authorList>
            <person name="Piombo E."/>
        </authorList>
    </citation>
    <scope>NUCLEOTIDE SEQUENCE [LARGE SCALE GENOMIC DNA]</scope>
</reference>
<dbReference type="EMBL" id="CABFNO020001443">
    <property type="protein sequence ID" value="CAG9987949.1"/>
    <property type="molecule type" value="Genomic_DNA"/>
</dbReference>
<reference evidence="2" key="1">
    <citation type="submission" date="2019-06" db="EMBL/GenBank/DDBJ databases">
        <authorList>
            <person name="Broberg M."/>
        </authorList>
    </citation>
    <scope>NUCLEOTIDE SEQUENCE [LARGE SCALE GENOMIC DNA]</scope>
</reference>
<sequence length="400" mass="45733">MVLTPPKRYRTLYPLPLPDKLELSPDPTQASLEYTEYCVSLYYLVMGLNERLGDIENELPYGPRHFIALLTQYYSIARQQQEALEEELDTRPSLQLLLHPAGSVVTLPNLQAKIKARLNKVLMLIQSITRLLGLPKEIESAPLVANISVRECRLWCELNTADFRQRLQSARGTAELLPIMNEVSNIILGDVAIVSDQVDQDEGVFKVHNAKEDTSIVSPYVYFVCTGMDKEGNKLHNLVHVGCTRERFPMWKPLQQHRDDARNDLIGQEAIDEWGKWREQLVKLGMATTDATFRLRENLMQGNTEELPEWAHELVTKKLRACSNHVGQSFQQVDWNTIIHMGCCMLCKTTISFEEIKEKDYRKEAKCANLHRKKHCPHSCAEVATSGICDFKTRSSHSEL</sequence>
<dbReference type="OrthoDB" id="5106968at2759"/>
<accession>A0A9N9UGE3</accession>
<evidence type="ECO:0000313" key="1">
    <source>
        <dbReference type="EMBL" id="CAG9987949.1"/>
    </source>
</evidence>